<dbReference type="InParanoid" id="L5JVV9"/>
<dbReference type="GO" id="GO:0007095">
    <property type="term" value="P:mitotic G2 DNA damage checkpoint signaling"/>
    <property type="evidence" value="ECO:0007669"/>
    <property type="project" value="TreeGrafter"/>
</dbReference>
<dbReference type="GO" id="GO:0003682">
    <property type="term" value="F:chromatin binding"/>
    <property type="evidence" value="ECO:0007669"/>
    <property type="project" value="TreeGrafter"/>
</dbReference>
<dbReference type="PANTHER" id="PTHR15863">
    <property type="entry name" value="MRN COMPLEX-INTERACTING PROTEIN"/>
    <property type="match status" value="1"/>
</dbReference>
<feature type="region of interest" description="Disordered" evidence="1">
    <location>
        <begin position="122"/>
        <end position="162"/>
    </location>
</feature>
<dbReference type="InterPro" id="IPR049472">
    <property type="entry name" value="MRNIP_N"/>
</dbReference>
<evidence type="ECO:0000313" key="3">
    <source>
        <dbReference type="EMBL" id="ELK03197.1"/>
    </source>
</evidence>
<gene>
    <name evidence="3" type="ORF">PAL_GLEAN10016991</name>
</gene>
<dbReference type="eggNOG" id="ENOG502S8YD">
    <property type="taxonomic scope" value="Eukaryota"/>
</dbReference>
<dbReference type="PANTHER" id="PTHR15863:SF2">
    <property type="entry name" value="MRN COMPLEX-INTERACTING PROTEIN"/>
    <property type="match status" value="1"/>
</dbReference>
<dbReference type="AlphaFoldDB" id="L5JVV9"/>
<accession>L5JVV9</accession>
<feature type="non-terminal residue" evidence="3">
    <location>
        <position position="1"/>
    </location>
</feature>
<dbReference type="Pfam" id="PF15749">
    <property type="entry name" value="MRNIP"/>
    <property type="match status" value="1"/>
</dbReference>
<dbReference type="Proteomes" id="UP000010552">
    <property type="component" value="Unassembled WGS sequence"/>
</dbReference>
<keyword evidence="4" id="KW-1185">Reference proteome</keyword>
<evidence type="ECO:0000259" key="2">
    <source>
        <dbReference type="Pfam" id="PF15749"/>
    </source>
</evidence>
<sequence>VKKSHKWTCKACGEKQSFLRTYGEGSGADCRRHVQKLNLLQGQVSEMSLRSLEEPINANDEKNAGPGQAKHTCLQDHTGLAELVGEGSCCEDWDTREFTGPWQGPPCPAQWVRATSSKWDQFLLTPGNSSHVDTEPLTPLQRSPRPGGGAQAEQTPREGGLSRTAGVLQLSQATHTPMAEPKRPFGETPKHIWGTGPQAEGGPLVKGAQEPGPVRLGDLFNTGEDFDDDL</sequence>
<dbReference type="EMBL" id="KB031114">
    <property type="protein sequence ID" value="ELK03197.1"/>
    <property type="molecule type" value="Genomic_DNA"/>
</dbReference>
<dbReference type="FunCoup" id="L5JVV9">
    <property type="interactions" value="460"/>
</dbReference>
<evidence type="ECO:0000313" key="4">
    <source>
        <dbReference type="Proteomes" id="UP000010552"/>
    </source>
</evidence>
<dbReference type="InterPro" id="IPR032739">
    <property type="entry name" value="MRNIP"/>
</dbReference>
<dbReference type="STRING" id="9402.L5JVV9"/>
<feature type="compositionally biased region" description="Basic and acidic residues" evidence="1">
    <location>
        <begin position="180"/>
        <end position="190"/>
    </location>
</feature>
<name>L5JVV9_PTEAL</name>
<feature type="region of interest" description="Disordered" evidence="1">
    <location>
        <begin position="174"/>
        <end position="230"/>
    </location>
</feature>
<feature type="domain" description="MRN complex-interacting protein N-terminal" evidence="2">
    <location>
        <begin position="1"/>
        <end position="122"/>
    </location>
</feature>
<evidence type="ECO:0000256" key="1">
    <source>
        <dbReference type="SAM" id="MobiDB-lite"/>
    </source>
</evidence>
<reference evidence="4" key="1">
    <citation type="journal article" date="2013" name="Science">
        <title>Comparative analysis of bat genomes provides insight into the evolution of flight and immunity.</title>
        <authorList>
            <person name="Zhang G."/>
            <person name="Cowled C."/>
            <person name="Shi Z."/>
            <person name="Huang Z."/>
            <person name="Bishop-Lilly K.A."/>
            <person name="Fang X."/>
            <person name="Wynne J.W."/>
            <person name="Xiong Z."/>
            <person name="Baker M.L."/>
            <person name="Zhao W."/>
            <person name="Tachedjian M."/>
            <person name="Zhu Y."/>
            <person name="Zhou P."/>
            <person name="Jiang X."/>
            <person name="Ng J."/>
            <person name="Yang L."/>
            <person name="Wu L."/>
            <person name="Xiao J."/>
            <person name="Feng Y."/>
            <person name="Chen Y."/>
            <person name="Sun X."/>
            <person name="Zhang Y."/>
            <person name="Marsh G.A."/>
            <person name="Crameri G."/>
            <person name="Broder C.C."/>
            <person name="Frey K.G."/>
            <person name="Wang L.F."/>
            <person name="Wang J."/>
        </authorList>
    </citation>
    <scope>NUCLEOTIDE SEQUENCE [LARGE SCALE GENOMIC DNA]</scope>
</reference>
<dbReference type="GO" id="GO:0005634">
    <property type="term" value="C:nucleus"/>
    <property type="evidence" value="ECO:0007669"/>
    <property type="project" value="TreeGrafter"/>
</dbReference>
<proteinExistence type="predicted"/>
<protein>
    <recommendedName>
        <fullName evidence="2">MRN complex-interacting protein N-terminal domain-containing protein</fullName>
    </recommendedName>
</protein>
<organism evidence="3 4">
    <name type="scientific">Pteropus alecto</name>
    <name type="common">Black flying fox</name>
    <dbReference type="NCBI Taxonomy" id="9402"/>
    <lineage>
        <taxon>Eukaryota</taxon>
        <taxon>Metazoa</taxon>
        <taxon>Chordata</taxon>
        <taxon>Craniata</taxon>
        <taxon>Vertebrata</taxon>
        <taxon>Euteleostomi</taxon>
        <taxon>Mammalia</taxon>
        <taxon>Eutheria</taxon>
        <taxon>Laurasiatheria</taxon>
        <taxon>Chiroptera</taxon>
        <taxon>Yinpterochiroptera</taxon>
        <taxon>Pteropodoidea</taxon>
        <taxon>Pteropodidae</taxon>
        <taxon>Pteropodinae</taxon>
        <taxon>Pteropus</taxon>
    </lineage>
</organism>